<accession>A0A2P2E8X0</accession>
<dbReference type="Proteomes" id="UP000245086">
    <property type="component" value="Unassembled WGS sequence"/>
</dbReference>
<feature type="region of interest" description="Disordered" evidence="1">
    <location>
        <begin position="309"/>
        <end position="356"/>
    </location>
</feature>
<dbReference type="RefSeq" id="WP_108984399.1">
    <property type="nucleotide sequence ID" value="NZ_BFBR01000003.1"/>
</dbReference>
<dbReference type="OrthoDB" id="9790252at2"/>
<feature type="transmembrane region" description="Helical" evidence="2">
    <location>
        <begin position="128"/>
        <end position="150"/>
    </location>
</feature>
<evidence type="ECO:0000256" key="2">
    <source>
        <dbReference type="SAM" id="Phobius"/>
    </source>
</evidence>
<reference evidence="3 4" key="1">
    <citation type="journal article" date="2018" name="Genome Announc.">
        <title>Draft Genome Sequence of "Candidatus Phycosocius bacilliformis," an Alphaproteobacterial Ectosymbiont of the Hydrocarbon-Producing Green Alga Botryococcus braunii.</title>
        <authorList>
            <person name="Tanabe Y."/>
            <person name="Yamaguchi H."/>
            <person name="Watanabe M.M."/>
        </authorList>
    </citation>
    <scope>NUCLEOTIDE SEQUENCE [LARGE SCALE GENOMIC DNA]</scope>
    <source>
        <strain evidence="3 4">BOTRYCO-2</strain>
    </source>
</reference>
<comment type="caution">
    <text evidence="3">The sequence shown here is derived from an EMBL/GenBank/DDBJ whole genome shotgun (WGS) entry which is preliminary data.</text>
</comment>
<dbReference type="InterPro" id="IPR010982">
    <property type="entry name" value="Lambda_DNA-bd_dom_sf"/>
</dbReference>
<dbReference type="Pfam" id="PF13413">
    <property type="entry name" value="HTH_25"/>
    <property type="match status" value="1"/>
</dbReference>
<evidence type="ECO:0000256" key="1">
    <source>
        <dbReference type="SAM" id="MobiDB-lite"/>
    </source>
</evidence>
<feature type="compositionally biased region" description="Low complexity" evidence="1">
    <location>
        <begin position="309"/>
        <end position="347"/>
    </location>
</feature>
<evidence type="ECO:0008006" key="5">
    <source>
        <dbReference type="Google" id="ProtNLM"/>
    </source>
</evidence>
<gene>
    <name evidence="3" type="ORF">PbB2_01180</name>
</gene>
<evidence type="ECO:0000313" key="3">
    <source>
        <dbReference type="EMBL" id="GBF57513.1"/>
    </source>
</evidence>
<keyword evidence="2" id="KW-0472">Membrane</keyword>
<evidence type="ECO:0000313" key="4">
    <source>
        <dbReference type="Proteomes" id="UP000245086"/>
    </source>
</evidence>
<dbReference type="Gene3D" id="1.10.260.40">
    <property type="entry name" value="lambda repressor-like DNA-binding domains"/>
    <property type="match status" value="1"/>
</dbReference>
<protein>
    <recommendedName>
        <fullName evidence="5">Helix-turn-helix domain-containing protein</fullName>
    </recommendedName>
</protein>
<dbReference type="PANTHER" id="PTHR34475">
    <property type="match status" value="1"/>
</dbReference>
<keyword evidence="2" id="KW-0812">Transmembrane</keyword>
<organism evidence="3 4">
    <name type="scientific">Candidatus Phycosocius bacilliformis</name>
    <dbReference type="NCBI Taxonomy" id="1445552"/>
    <lineage>
        <taxon>Bacteria</taxon>
        <taxon>Pseudomonadati</taxon>
        <taxon>Pseudomonadota</taxon>
        <taxon>Alphaproteobacteria</taxon>
        <taxon>Caulobacterales</taxon>
        <taxon>Caulobacterales incertae sedis</taxon>
        <taxon>Candidatus Phycosocius</taxon>
    </lineage>
</organism>
<proteinExistence type="predicted"/>
<keyword evidence="4" id="KW-1185">Reference proteome</keyword>
<keyword evidence="2" id="KW-1133">Transmembrane helix</keyword>
<name>A0A2P2E8X0_9PROT</name>
<dbReference type="AlphaFoldDB" id="A0A2P2E8X0"/>
<sequence length="356" mass="36656">MSPAEAARTLDAAKALGHGRSHLRLVGSVDNPDADGPGARLQAARRDQELSIHQVAAALKLKPEQVAAIESMQFQKLPGLGYALGYVRAYGELLGLVDCDGLVSEFRDAWEPVQRRRESEIVRTPNRFVAPIGAVLALGLLAWLVVWASLHAVRPQKADVVAPPDETIKAWATITPEGPAQATADVQPLSTLTALQDVRVTLRGEDGALVTDRILRKGESISTDGLGRWFVSASFGGALEASGYGQTMVVGEPGLKVVNWRAPDFEQMALAKAKAEAEAAAAAAAAAAEAQPAVEGVVVGPNTAPTAPALSAPTSGMSAPVAAKAAPVAKPVPKPASSGPAKPSANSGQTPAPAAP</sequence>
<dbReference type="EMBL" id="BFBR01000003">
    <property type="protein sequence ID" value="GBF57513.1"/>
    <property type="molecule type" value="Genomic_DNA"/>
</dbReference>
<dbReference type="PANTHER" id="PTHR34475:SF1">
    <property type="entry name" value="CYTOSKELETON PROTEIN RODZ"/>
    <property type="match status" value="1"/>
</dbReference>
<dbReference type="InterPro" id="IPR050400">
    <property type="entry name" value="Bact_Cytoskel_RodZ"/>
</dbReference>
<dbReference type="GO" id="GO:0003677">
    <property type="term" value="F:DNA binding"/>
    <property type="evidence" value="ECO:0007669"/>
    <property type="project" value="InterPro"/>
</dbReference>